<evidence type="ECO:0000313" key="3">
    <source>
        <dbReference type="Proteomes" id="UP001151133"/>
    </source>
</evidence>
<evidence type="ECO:0008006" key="4">
    <source>
        <dbReference type="Google" id="ProtNLM"/>
    </source>
</evidence>
<name>A0A9X3HMC0_9FLAO</name>
<protein>
    <recommendedName>
        <fullName evidence="4">Secreted protein</fullName>
    </recommendedName>
</protein>
<evidence type="ECO:0000256" key="1">
    <source>
        <dbReference type="SAM" id="SignalP"/>
    </source>
</evidence>
<dbReference type="AlphaFoldDB" id="A0A9X3HMC0"/>
<keyword evidence="3" id="KW-1185">Reference proteome</keyword>
<feature type="signal peptide" evidence="1">
    <location>
        <begin position="1"/>
        <end position="20"/>
    </location>
</feature>
<dbReference type="Proteomes" id="UP001151133">
    <property type="component" value="Unassembled WGS sequence"/>
</dbReference>
<sequence length="187" mass="21291">MIRINYFLLVLFFAMGSVFAQNKNAQDEFWKQLQAHCGKAYSGKLNTEPAPKDFADKKLSMYVMSCSDSEIKIPFYVGDDHSRTWVFTKTKVGIQLKHDHRLKDGSEDKITQYGGTTTNTGASQIQFFPADQETTDLIPAASANVWWVTVDGNQYTYNLRKANSPNHFQVSFDLSKEIPVPERPWGH</sequence>
<dbReference type="EMBL" id="JAOZEV010000016">
    <property type="protein sequence ID" value="MCV9934027.1"/>
    <property type="molecule type" value="Genomic_DNA"/>
</dbReference>
<gene>
    <name evidence="2" type="ORF">OIU80_17225</name>
</gene>
<accession>A0A9X3HMC0</accession>
<feature type="chain" id="PRO_5040771345" description="Secreted protein" evidence="1">
    <location>
        <begin position="21"/>
        <end position="187"/>
    </location>
</feature>
<reference evidence="2" key="1">
    <citation type="submission" date="2022-10" db="EMBL/GenBank/DDBJ databases">
        <title>Two novel species of Flavobacterium.</title>
        <authorList>
            <person name="Liu Q."/>
            <person name="Xin Y.-H."/>
        </authorList>
    </citation>
    <scope>NUCLEOTIDE SEQUENCE</scope>
    <source>
        <strain evidence="2">LS1R47</strain>
    </source>
</reference>
<proteinExistence type="predicted"/>
<dbReference type="RefSeq" id="WP_264288223.1">
    <property type="nucleotide sequence ID" value="NZ_JAOZEV010000016.1"/>
</dbReference>
<evidence type="ECO:0000313" key="2">
    <source>
        <dbReference type="EMBL" id="MCV9934027.1"/>
    </source>
</evidence>
<keyword evidence="1" id="KW-0732">Signal</keyword>
<comment type="caution">
    <text evidence="2">The sequence shown here is derived from an EMBL/GenBank/DDBJ whole genome shotgun (WGS) entry which is preliminary data.</text>
</comment>
<organism evidence="2 3">
    <name type="scientific">Flavobacterium frigoritolerans</name>
    <dbReference type="NCBI Taxonomy" id="2987686"/>
    <lineage>
        <taxon>Bacteria</taxon>
        <taxon>Pseudomonadati</taxon>
        <taxon>Bacteroidota</taxon>
        <taxon>Flavobacteriia</taxon>
        <taxon>Flavobacteriales</taxon>
        <taxon>Flavobacteriaceae</taxon>
        <taxon>Flavobacterium</taxon>
    </lineage>
</organism>